<keyword evidence="2" id="KW-0732">Signal</keyword>
<feature type="signal peptide" evidence="2">
    <location>
        <begin position="1"/>
        <end position="31"/>
    </location>
</feature>
<organism evidence="3 4">
    <name type="scientific">Labrys wisconsinensis</name>
    <dbReference type="NCBI Taxonomy" id="425677"/>
    <lineage>
        <taxon>Bacteria</taxon>
        <taxon>Pseudomonadati</taxon>
        <taxon>Pseudomonadota</taxon>
        <taxon>Alphaproteobacteria</taxon>
        <taxon>Hyphomicrobiales</taxon>
        <taxon>Xanthobacteraceae</taxon>
        <taxon>Labrys</taxon>
    </lineage>
</organism>
<dbReference type="RefSeq" id="WP_307280642.1">
    <property type="nucleotide sequence ID" value="NZ_JAUSVX010000014.1"/>
</dbReference>
<feature type="region of interest" description="Disordered" evidence="1">
    <location>
        <begin position="48"/>
        <end position="72"/>
    </location>
</feature>
<proteinExistence type="predicted"/>
<evidence type="ECO:0000256" key="1">
    <source>
        <dbReference type="SAM" id="MobiDB-lite"/>
    </source>
</evidence>
<protein>
    <recommendedName>
        <fullName evidence="5">DUF2946 domain-containing protein</fullName>
    </recommendedName>
</protein>
<gene>
    <name evidence="3" type="ORF">QO011_006027</name>
</gene>
<dbReference type="Proteomes" id="UP001242480">
    <property type="component" value="Unassembled WGS sequence"/>
</dbReference>
<keyword evidence="4" id="KW-1185">Reference proteome</keyword>
<sequence>MTRWTTRPTRLWMAALMAAVLALMPVAAAWASGVLAAAAATQPTMPPCPAMGAGEQQPSHGQHAVQHPGPSSLACCHVLVPGMVPAPTAVTGEREPRRVERLLSDRSEPDRGPQPPERPPRGRG</sequence>
<evidence type="ECO:0000256" key="2">
    <source>
        <dbReference type="SAM" id="SignalP"/>
    </source>
</evidence>
<reference evidence="3 4" key="1">
    <citation type="submission" date="2023-07" db="EMBL/GenBank/DDBJ databases">
        <title>Genomic Encyclopedia of Type Strains, Phase IV (KMG-IV): sequencing the most valuable type-strain genomes for metagenomic binning, comparative biology and taxonomic classification.</title>
        <authorList>
            <person name="Goeker M."/>
        </authorList>
    </citation>
    <scope>NUCLEOTIDE SEQUENCE [LARGE SCALE GENOMIC DNA]</scope>
    <source>
        <strain evidence="3 4">DSM 19619</strain>
    </source>
</reference>
<evidence type="ECO:0008006" key="5">
    <source>
        <dbReference type="Google" id="ProtNLM"/>
    </source>
</evidence>
<name>A0ABU0JIB3_9HYPH</name>
<evidence type="ECO:0000313" key="3">
    <source>
        <dbReference type="EMBL" id="MDQ0472994.1"/>
    </source>
</evidence>
<feature type="chain" id="PRO_5047335889" description="DUF2946 domain-containing protein" evidence="2">
    <location>
        <begin position="32"/>
        <end position="124"/>
    </location>
</feature>
<evidence type="ECO:0000313" key="4">
    <source>
        <dbReference type="Proteomes" id="UP001242480"/>
    </source>
</evidence>
<dbReference type="EMBL" id="JAUSVX010000014">
    <property type="protein sequence ID" value="MDQ0472994.1"/>
    <property type="molecule type" value="Genomic_DNA"/>
</dbReference>
<feature type="region of interest" description="Disordered" evidence="1">
    <location>
        <begin position="86"/>
        <end position="124"/>
    </location>
</feature>
<feature type="compositionally biased region" description="Basic and acidic residues" evidence="1">
    <location>
        <begin position="92"/>
        <end position="111"/>
    </location>
</feature>
<accession>A0ABU0JIB3</accession>
<comment type="caution">
    <text evidence="3">The sequence shown here is derived from an EMBL/GenBank/DDBJ whole genome shotgun (WGS) entry which is preliminary data.</text>
</comment>